<dbReference type="Proteomes" id="UP000770661">
    <property type="component" value="Unassembled WGS sequence"/>
</dbReference>
<dbReference type="EMBL" id="JACEEZ010001021">
    <property type="protein sequence ID" value="KAG0729574.1"/>
    <property type="molecule type" value="Genomic_DNA"/>
</dbReference>
<sequence length="167" mass="18757">MRVVSLSNSAKEFAQYAKKKQAQGVPLKFLRCYEYTVTATRILAVLILSWRHGRRPHLQPAYASLQEIHQAQPKAPSILNKLVHYMVNSKQIDGAPWRTPRRGVLWSQTANTVRRSTQDRQAAPCSQPDNTSTTSCYSLPLKALLKNLALLQNALLLSRHHSTLSAA</sequence>
<feature type="region of interest" description="Disordered" evidence="1">
    <location>
        <begin position="111"/>
        <end position="132"/>
    </location>
</feature>
<keyword evidence="3" id="KW-1185">Reference proteome</keyword>
<evidence type="ECO:0000313" key="3">
    <source>
        <dbReference type="Proteomes" id="UP000770661"/>
    </source>
</evidence>
<proteinExistence type="predicted"/>
<name>A0A8J5D1R8_CHIOP</name>
<evidence type="ECO:0000256" key="1">
    <source>
        <dbReference type="SAM" id="MobiDB-lite"/>
    </source>
</evidence>
<accession>A0A8J5D1R8</accession>
<protein>
    <submittedName>
        <fullName evidence="2">Uncharacterized protein</fullName>
    </submittedName>
</protein>
<comment type="caution">
    <text evidence="2">The sequence shown here is derived from an EMBL/GenBank/DDBJ whole genome shotgun (WGS) entry which is preliminary data.</text>
</comment>
<reference evidence="2" key="1">
    <citation type="submission" date="2020-07" db="EMBL/GenBank/DDBJ databases">
        <title>The High-quality genome of the commercially important snow crab, Chionoecetes opilio.</title>
        <authorList>
            <person name="Jeong J.-H."/>
            <person name="Ryu S."/>
        </authorList>
    </citation>
    <scope>NUCLEOTIDE SEQUENCE</scope>
    <source>
        <strain evidence="2">MADBK_172401_WGS</strain>
        <tissue evidence="2">Digestive gland</tissue>
    </source>
</reference>
<dbReference type="AlphaFoldDB" id="A0A8J5D1R8"/>
<organism evidence="2 3">
    <name type="scientific">Chionoecetes opilio</name>
    <name type="common">Atlantic snow crab</name>
    <name type="synonym">Cancer opilio</name>
    <dbReference type="NCBI Taxonomy" id="41210"/>
    <lineage>
        <taxon>Eukaryota</taxon>
        <taxon>Metazoa</taxon>
        <taxon>Ecdysozoa</taxon>
        <taxon>Arthropoda</taxon>
        <taxon>Crustacea</taxon>
        <taxon>Multicrustacea</taxon>
        <taxon>Malacostraca</taxon>
        <taxon>Eumalacostraca</taxon>
        <taxon>Eucarida</taxon>
        <taxon>Decapoda</taxon>
        <taxon>Pleocyemata</taxon>
        <taxon>Brachyura</taxon>
        <taxon>Eubrachyura</taxon>
        <taxon>Majoidea</taxon>
        <taxon>Majidae</taxon>
        <taxon>Chionoecetes</taxon>
    </lineage>
</organism>
<gene>
    <name evidence="2" type="ORF">GWK47_030026</name>
</gene>
<evidence type="ECO:0000313" key="2">
    <source>
        <dbReference type="EMBL" id="KAG0729574.1"/>
    </source>
</evidence>